<dbReference type="AlphaFoldDB" id="A0A327JVD1"/>
<evidence type="ECO:0000259" key="10">
    <source>
        <dbReference type="PROSITE" id="PS50109"/>
    </source>
</evidence>
<dbReference type="Pfam" id="PF02518">
    <property type="entry name" value="HATPase_c"/>
    <property type="match status" value="1"/>
</dbReference>
<keyword evidence="4" id="KW-0597">Phosphoprotein</keyword>
<keyword evidence="5" id="KW-0808">Transferase</keyword>
<dbReference type="SUPFAM" id="SSF47384">
    <property type="entry name" value="Homodimeric domain of signal transducing histidine kinase"/>
    <property type="match status" value="1"/>
</dbReference>
<evidence type="ECO:0000256" key="6">
    <source>
        <dbReference type="ARBA" id="ARBA00022741"/>
    </source>
</evidence>
<gene>
    <name evidence="12" type="ORF">CH339_02430</name>
</gene>
<dbReference type="PRINTS" id="PR00344">
    <property type="entry name" value="BCTRLSENSOR"/>
</dbReference>
<feature type="transmembrane region" description="Helical" evidence="9">
    <location>
        <begin position="159"/>
        <end position="182"/>
    </location>
</feature>
<comment type="caution">
    <text evidence="12">The sequence shown here is derived from an EMBL/GenBank/DDBJ whole genome shotgun (WGS) entry which is preliminary data.</text>
</comment>
<organism evidence="12 13">
    <name type="scientific">Rhodobium orientis</name>
    <dbReference type="NCBI Taxonomy" id="34017"/>
    <lineage>
        <taxon>Bacteria</taxon>
        <taxon>Pseudomonadati</taxon>
        <taxon>Pseudomonadota</taxon>
        <taxon>Alphaproteobacteria</taxon>
        <taxon>Hyphomicrobiales</taxon>
        <taxon>Rhodobiaceae</taxon>
        <taxon>Rhodobium</taxon>
    </lineage>
</organism>
<dbReference type="SUPFAM" id="SSF55874">
    <property type="entry name" value="ATPase domain of HSP90 chaperone/DNA topoisomerase II/histidine kinase"/>
    <property type="match status" value="1"/>
</dbReference>
<dbReference type="CDD" id="cd06225">
    <property type="entry name" value="HAMP"/>
    <property type="match status" value="1"/>
</dbReference>
<dbReference type="Gene3D" id="3.30.565.10">
    <property type="entry name" value="Histidine kinase-like ATPase, C-terminal domain"/>
    <property type="match status" value="1"/>
</dbReference>
<evidence type="ECO:0000256" key="1">
    <source>
        <dbReference type="ARBA" id="ARBA00000085"/>
    </source>
</evidence>
<evidence type="ECO:0000256" key="7">
    <source>
        <dbReference type="ARBA" id="ARBA00022777"/>
    </source>
</evidence>
<comment type="subcellular location">
    <subcellularLocation>
        <location evidence="2">Membrane</location>
    </subcellularLocation>
</comment>
<keyword evidence="7 12" id="KW-0418">Kinase</keyword>
<dbReference type="PANTHER" id="PTHR44936:SF10">
    <property type="entry name" value="SENSOR PROTEIN RSTB"/>
    <property type="match status" value="1"/>
</dbReference>
<evidence type="ECO:0000313" key="13">
    <source>
        <dbReference type="Proteomes" id="UP000249299"/>
    </source>
</evidence>
<dbReference type="PROSITE" id="PS50885">
    <property type="entry name" value="HAMP"/>
    <property type="match status" value="1"/>
</dbReference>
<accession>A0A327JVD1</accession>
<dbReference type="Proteomes" id="UP000249299">
    <property type="component" value="Unassembled WGS sequence"/>
</dbReference>
<keyword evidence="6" id="KW-0547">Nucleotide-binding</keyword>
<dbReference type="OrthoDB" id="9804645at2"/>
<protein>
    <recommendedName>
        <fullName evidence="3">histidine kinase</fullName>
        <ecNumber evidence="3">2.7.13.3</ecNumber>
    </recommendedName>
</protein>
<comment type="catalytic activity">
    <reaction evidence="1">
        <text>ATP + protein L-histidine = ADP + protein N-phospho-L-histidine.</text>
        <dbReference type="EC" id="2.7.13.3"/>
    </reaction>
</comment>
<evidence type="ECO:0000256" key="5">
    <source>
        <dbReference type="ARBA" id="ARBA00022679"/>
    </source>
</evidence>
<dbReference type="InterPro" id="IPR005467">
    <property type="entry name" value="His_kinase_dom"/>
</dbReference>
<dbReference type="InterPro" id="IPR050980">
    <property type="entry name" value="2C_sensor_his_kinase"/>
</dbReference>
<dbReference type="Gene3D" id="1.10.287.130">
    <property type="match status" value="1"/>
</dbReference>
<name>A0A327JVD1_9HYPH</name>
<dbReference type="InterPro" id="IPR003660">
    <property type="entry name" value="HAMP_dom"/>
</dbReference>
<evidence type="ECO:0000256" key="8">
    <source>
        <dbReference type="ARBA" id="ARBA00022840"/>
    </source>
</evidence>
<evidence type="ECO:0000256" key="2">
    <source>
        <dbReference type="ARBA" id="ARBA00004370"/>
    </source>
</evidence>
<keyword evidence="13" id="KW-1185">Reference proteome</keyword>
<keyword evidence="9" id="KW-1133">Transmembrane helix</keyword>
<feature type="transmembrane region" description="Helical" evidence="9">
    <location>
        <begin position="12"/>
        <end position="31"/>
    </location>
</feature>
<evidence type="ECO:0000313" key="12">
    <source>
        <dbReference type="EMBL" id="RAI29526.1"/>
    </source>
</evidence>
<dbReference type="EC" id="2.7.13.3" evidence="3"/>
<dbReference type="PROSITE" id="PS50109">
    <property type="entry name" value="HIS_KIN"/>
    <property type="match status" value="1"/>
</dbReference>
<evidence type="ECO:0000259" key="11">
    <source>
        <dbReference type="PROSITE" id="PS50885"/>
    </source>
</evidence>
<dbReference type="GO" id="GO:0005886">
    <property type="term" value="C:plasma membrane"/>
    <property type="evidence" value="ECO:0007669"/>
    <property type="project" value="TreeGrafter"/>
</dbReference>
<dbReference type="GO" id="GO:0000155">
    <property type="term" value="F:phosphorelay sensor kinase activity"/>
    <property type="evidence" value="ECO:0007669"/>
    <property type="project" value="InterPro"/>
</dbReference>
<dbReference type="InterPro" id="IPR004358">
    <property type="entry name" value="Sig_transdc_His_kin-like_C"/>
</dbReference>
<dbReference type="PANTHER" id="PTHR44936">
    <property type="entry name" value="SENSOR PROTEIN CREC"/>
    <property type="match status" value="1"/>
</dbReference>
<dbReference type="EMBL" id="NPEV01000003">
    <property type="protein sequence ID" value="RAI29526.1"/>
    <property type="molecule type" value="Genomic_DNA"/>
</dbReference>
<dbReference type="SMART" id="SM00387">
    <property type="entry name" value="HATPase_c"/>
    <property type="match status" value="1"/>
</dbReference>
<dbReference type="Pfam" id="PF00672">
    <property type="entry name" value="HAMP"/>
    <property type="match status" value="1"/>
</dbReference>
<dbReference type="GO" id="GO:0005524">
    <property type="term" value="F:ATP binding"/>
    <property type="evidence" value="ECO:0007669"/>
    <property type="project" value="UniProtKB-KW"/>
</dbReference>
<keyword evidence="9" id="KW-0472">Membrane</keyword>
<keyword evidence="9" id="KW-0812">Transmembrane</keyword>
<dbReference type="RefSeq" id="WP_111432689.1">
    <property type="nucleotide sequence ID" value="NZ_JACIGG010000012.1"/>
</dbReference>
<dbReference type="SMART" id="SM00304">
    <property type="entry name" value="HAMP"/>
    <property type="match status" value="1"/>
</dbReference>
<proteinExistence type="predicted"/>
<feature type="domain" description="HAMP" evidence="11">
    <location>
        <begin position="183"/>
        <end position="237"/>
    </location>
</feature>
<reference evidence="12 13" key="1">
    <citation type="submission" date="2017-07" db="EMBL/GenBank/DDBJ databases">
        <title>Draft Genome Sequences of Select Purple Nonsulfur Bacteria.</title>
        <authorList>
            <person name="Lasarre B."/>
            <person name="Mckinlay J.B."/>
        </authorList>
    </citation>
    <scope>NUCLEOTIDE SEQUENCE [LARGE SCALE GENOMIC DNA]</scope>
    <source>
        <strain evidence="12 13">DSM 11290</strain>
    </source>
</reference>
<dbReference type="InterPro" id="IPR036890">
    <property type="entry name" value="HATPase_C_sf"/>
</dbReference>
<dbReference type="InterPro" id="IPR036097">
    <property type="entry name" value="HisK_dim/P_sf"/>
</dbReference>
<keyword evidence="8" id="KW-0067">ATP-binding</keyword>
<evidence type="ECO:0000256" key="4">
    <source>
        <dbReference type="ARBA" id="ARBA00022553"/>
    </source>
</evidence>
<dbReference type="CDD" id="cd00075">
    <property type="entry name" value="HATPase"/>
    <property type="match status" value="1"/>
</dbReference>
<evidence type="ECO:0000256" key="3">
    <source>
        <dbReference type="ARBA" id="ARBA00012438"/>
    </source>
</evidence>
<sequence length="452" mass="48480">MLRLSLAARLSVLVIVVLLTVWLIAIALYYLGTDSDGDAFPAPERLAAIVRLVEETPDKNRPLLLESLSSKSLKAHLAPGNTLEAVPEASREIGEKLHARYLTAFGDRPVVIAAVPQDVQKRFPRALGSAVNALQFRVALAGGKVLVIDTKNTTVRSRLGLPVGFGAGLLGTVLALLALIVMHRETRPLRRLAAAADRIDLAGEPALFPPPKRSAPEIRSLVDAFNRLQTRLSQLMRARMAMLGGISHDVRTFATRLRLRLDRLPEGPERDRAIQDIADMMHLLDDALLAIRAGAGEMQQELVEFDELLAAEIEDRRDVGAMADLVIGPPGRSATVLGDRLALRRIVFNLVDNALKYGYVAHVALDVGLADAVLTVDDEGSGIPDDVKAIVTEPFVRAEASRNRATGGAGLGLTVVRSLVEAHGGTLALGNAPTGGARFTVTLPLFEAAARD</sequence>
<evidence type="ECO:0000256" key="9">
    <source>
        <dbReference type="SAM" id="Phobius"/>
    </source>
</evidence>
<feature type="domain" description="Histidine kinase" evidence="10">
    <location>
        <begin position="245"/>
        <end position="447"/>
    </location>
</feature>
<dbReference type="InterPro" id="IPR003594">
    <property type="entry name" value="HATPase_dom"/>
</dbReference>